<comment type="caution">
    <text evidence="1">The sequence shown here is derived from an EMBL/GenBank/DDBJ whole genome shotgun (WGS) entry which is preliminary data.</text>
</comment>
<keyword evidence="2" id="KW-1185">Reference proteome</keyword>
<evidence type="ECO:0000313" key="1">
    <source>
        <dbReference type="EMBL" id="KAK8093568.1"/>
    </source>
</evidence>
<gene>
    <name evidence="1" type="ORF">PG997_000253</name>
</gene>
<evidence type="ECO:0000313" key="2">
    <source>
        <dbReference type="Proteomes" id="UP001433268"/>
    </source>
</evidence>
<organism evidence="1 2">
    <name type="scientific">Apiospora hydei</name>
    <dbReference type="NCBI Taxonomy" id="1337664"/>
    <lineage>
        <taxon>Eukaryota</taxon>
        <taxon>Fungi</taxon>
        <taxon>Dikarya</taxon>
        <taxon>Ascomycota</taxon>
        <taxon>Pezizomycotina</taxon>
        <taxon>Sordariomycetes</taxon>
        <taxon>Xylariomycetidae</taxon>
        <taxon>Amphisphaeriales</taxon>
        <taxon>Apiosporaceae</taxon>
        <taxon>Apiospora</taxon>
    </lineage>
</organism>
<proteinExistence type="predicted"/>
<name>A0ABR1XAD0_9PEZI</name>
<dbReference type="EMBL" id="JAQQWN010000002">
    <property type="protein sequence ID" value="KAK8093568.1"/>
    <property type="molecule type" value="Genomic_DNA"/>
</dbReference>
<dbReference type="GeneID" id="92037628"/>
<reference evidence="1 2" key="1">
    <citation type="submission" date="2023-01" db="EMBL/GenBank/DDBJ databases">
        <title>Analysis of 21 Apiospora genomes using comparative genomics revels a genus with tremendous synthesis potential of carbohydrate active enzymes and secondary metabolites.</title>
        <authorList>
            <person name="Sorensen T."/>
        </authorList>
    </citation>
    <scope>NUCLEOTIDE SEQUENCE [LARGE SCALE GENOMIC DNA]</scope>
    <source>
        <strain evidence="1 2">CBS 114990</strain>
    </source>
</reference>
<dbReference type="PANTHER" id="PTHR38795:SF1">
    <property type="entry name" value="DUF6604 DOMAIN-CONTAINING PROTEIN"/>
    <property type="match status" value="1"/>
</dbReference>
<accession>A0ABR1XAD0</accession>
<protein>
    <submittedName>
        <fullName evidence="1">Uncharacterized protein</fullName>
    </submittedName>
</protein>
<dbReference type="RefSeq" id="XP_066674341.1">
    <property type="nucleotide sequence ID" value="XM_066804568.1"/>
</dbReference>
<sequence>MDGTTSGHSSRFARFDTNGLWQFSSVLCGAALLEALAISNTLGIGLWDEMAEPILLMHIHNMMLQTGYIEEPIATYATLPGLFYPDMFKDGKPPLSELDEAMLEHLDARYGKAPKRQRPRRQAVPKTATEFYRMLNADDYQRRKPGTVLSMWRRATWNPDRIPDEEVMFSLLIGVRLAQTKHVVDPRTGEAKLEMTPLVSMVLKDNPRAIEDLLKGSKAMREALSDPADPWDLNGDILDGQSGLNVVRLATYFILTFKELEKALREVRNKTYIRVYESGASWSRPKPVMLMSIAFQGHDRECLRTMARVLERRKDVVEDFKYWKDTGGPSKPNIDVSMCCVM</sequence>
<dbReference type="PANTHER" id="PTHR38795">
    <property type="entry name" value="DUF6604 DOMAIN-CONTAINING PROTEIN"/>
    <property type="match status" value="1"/>
</dbReference>
<dbReference type="Proteomes" id="UP001433268">
    <property type="component" value="Unassembled WGS sequence"/>
</dbReference>